<keyword evidence="2" id="KW-0378">Hydrolase</keyword>
<dbReference type="RefSeq" id="WP_210059847.1">
    <property type="nucleotide sequence ID" value="NZ_JAGGLJ010000001.1"/>
</dbReference>
<dbReference type="Proteomes" id="UP001519306">
    <property type="component" value="Unassembled WGS sequence"/>
</dbReference>
<dbReference type="InterPro" id="IPR051044">
    <property type="entry name" value="MAG_DAG_Lipase"/>
</dbReference>
<evidence type="ECO:0000313" key="3">
    <source>
        <dbReference type="Proteomes" id="UP001519306"/>
    </source>
</evidence>
<feature type="domain" description="Serine aminopeptidase S33" evidence="1">
    <location>
        <begin position="25"/>
        <end position="282"/>
    </location>
</feature>
<name>A0ABS4K9V7_9FIRM</name>
<dbReference type="Gene3D" id="3.40.50.1820">
    <property type="entry name" value="alpha/beta hydrolase"/>
    <property type="match status" value="1"/>
</dbReference>
<dbReference type="Pfam" id="PF12146">
    <property type="entry name" value="Hydrolase_4"/>
    <property type="match status" value="1"/>
</dbReference>
<dbReference type="EMBL" id="JAGGLJ010000001">
    <property type="protein sequence ID" value="MBP2024542.1"/>
    <property type="molecule type" value="Genomic_DNA"/>
</dbReference>
<sequence length="296" mass="34319">MKNEIYFKSSNKKNDIRALIYDCEKPTLIVQMLHGMCEHIERYEEFAEFLNAHNIIFAGNDHLGHGKSTDYLGYFGTGDTIEYAVDDVNKLSLILKEKYDLPIVYIGHSMGSFILRYYISKYNTEKIVLMGTGYINNISAFTLKTLSSIIAILKGEKYTSKLLVNLTTNKFARMVKGNKHDWISFNEENIKSFENDPYCNFDFTVNGYKTLANCLLKINNKNRLNKSNKSTEILFISGAEDPVGNFKKGVLKVYKIYKNAGFKNIKFKFLKNMRHEILNEKEKDEVYKILLDYLKK</sequence>
<evidence type="ECO:0000259" key="1">
    <source>
        <dbReference type="Pfam" id="PF12146"/>
    </source>
</evidence>
<dbReference type="InterPro" id="IPR029058">
    <property type="entry name" value="AB_hydrolase_fold"/>
</dbReference>
<organism evidence="2 3">
    <name type="scientific">Peptoniphilus stercorisuis</name>
    <dbReference type="NCBI Taxonomy" id="1436965"/>
    <lineage>
        <taxon>Bacteria</taxon>
        <taxon>Bacillati</taxon>
        <taxon>Bacillota</taxon>
        <taxon>Tissierellia</taxon>
        <taxon>Tissierellales</taxon>
        <taxon>Peptoniphilaceae</taxon>
        <taxon>Peptoniphilus</taxon>
    </lineage>
</organism>
<dbReference type="InterPro" id="IPR022742">
    <property type="entry name" value="Hydrolase_4"/>
</dbReference>
<dbReference type="PANTHER" id="PTHR11614">
    <property type="entry name" value="PHOSPHOLIPASE-RELATED"/>
    <property type="match status" value="1"/>
</dbReference>
<dbReference type="GO" id="GO:0016787">
    <property type="term" value="F:hydrolase activity"/>
    <property type="evidence" value="ECO:0007669"/>
    <property type="project" value="UniProtKB-KW"/>
</dbReference>
<reference evidence="2 3" key="1">
    <citation type="submission" date="2021-03" db="EMBL/GenBank/DDBJ databases">
        <title>Genomic Encyclopedia of Type Strains, Phase IV (KMG-IV): sequencing the most valuable type-strain genomes for metagenomic binning, comparative biology and taxonomic classification.</title>
        <authorList>
            <person name="Goeker M."/>
        </authorList>
    </citation>
    <scope>NUCLEOTIDE SEQUENCE [LARGE SCALE GENOMIC DNA]</scope>
    <source>
        <strain evidence="2 3">DSM 27563</strain>
    </source>
</reference>
<keyword evidence="3" id="KW-1185">Reference proteome</keyword>
<accession>A0ABS4K9V7</accession>
<protein>
    <submittedName>
        <fullName evidence="2">Alpha-beta hydrolase superfamily lysophospholipase</fullName>
    </submittedName>
</protein>
<proteinExistence type="predicted"/>
<evidence type="ECO:0000313" key="2">
    <source>
        <dbReference type="EMBL" id="MBP2024542.1"/>
    </source>
</evidence>
<comment type="caution">
    <text evidence="2">The sequence shown here is derived from an EMBL/GenBank/DDBJ whole genome shotgun (WGS) entry which is preliminary data.</text>
</comment>
<gene>
    <name evidence="2" type="ORF">J2Z71_000057</name>
</gene>
<dbReference type="SUPFAM" id="SSF53474">
    <property type="entry name" value="alpha/beta-Hydrolases"/>
    <property type="match status" value="1"/>
</dbReference>